<dbReference type="PROSITE" id="PS51192">
    <property type="entry name" value="HELICASE_ATP_BIND_1"/>
    <property type="match status" value="1"/>
</dbReference>
<accession>A0A4P9Z5Y3</accession>
<dbReference type="SMART" id="SM00847">
    <property type="entry name" value="HA2"/>
    <property type="match status" value="1"/>
</dbReference>
<dbReference type="Gene3D" id="1.20.120.1080">
    <property type="match status" value="1"/>
</dbReference>
<sequence>MDDARHSLPVYPLRDELIAAVKEHPVLVVVGETGSGKTTQIPQYLIEELPERIAATSVAKRVATERQVALGGDQIGYTIRFDDCSTPNTRLRYVTDGVLLREATHDTSLSRYTVVIVDEAHERSLDTDVLLGLLKHARTSRPDLRILIMSATLNVEKFSDFFDHCPIFSIPGRVYPVEILHHTTARLGHLRSSYAQRALDTAIHVHETEPPGDILLFLTGRQEIEQACADLRDMARKHDYASRDLLDLLVYPLYAALDSYEQGAIFDPPPKGKRKIIVATNIAQTSVTIPGIRYVVDSGFVKQKVYDARVGMDALLTLPCMLLRTQGGRCYRIYSRDEFEAMDKETIPEIQRSNLLGVALHMKHMGIEKLLDFEFIDPPQSHLLVNAMVRLYMLEALDEDGKLTALGRDMAALPVSPFLSRALVAAARQFNCSEELVILAAMLSVENIFLQPRDEEKREEALEAQKVFFDASGDHCTLINVYLAWRQAEYSRSWCREHYLRLSALQAARNIGKQLREVMKRIPLPLIWADSPSMKRVTKEQTSLDLLQDQLTKKGGGSVGLYISPTCALADKLSRSSSRLLPHLEWIIFHSVTLGGQATMNVCSLVDPHWVTANTTRKLSSVDVDRLAGPARERYLKRKKTS</sequence>
<dbReference type="PROSITE" id="PS51194">
    <property type="entry name" value="HELICASE_CTER"/>
    <property type="match status" value="1"/>
</dbReference>
<dbReference type="EMBL" id="KZ989247">
    <property type="protein sequence ID" value="RKP27221.1"/>
    <property type="molecule type" value="Genomic_DNA"/>
</dbReference>
<dbReference type="SMART" id="SM00490">
    <property type="entry name" value="HELICc"/>
    <property type="match status" value="1"/>
</dbReference>
<dbReference type="Proteomes" id="UP000278143">
    <property type="component" value="Unassembled WGS sequence"/>
</dbReference>
<dbReference type="GO" id="GO:0005524">
    <property type="term" value="F:ATP binding"/>
    <property type="evidence" value="ECO:0007669"/>
    <property type="project" value="UniProtKB-KW"/>
</dbReference>
<dbReference type="GO" id="GO:0000390">
    <property type="term" value="P:spliceosomal complex disassembly"/>
    <property type="evidence" value="ECO:0007669"/>
    <property type="project" value="TreeGrafter"/>
</dbReference>
<keyword evidence="5" id="KW-0378">Hydrolase</keyword>
<feature type="domain" description="Helicase ATP-binding" evidence="3">
    <location>
        <begin position="18"/>
        <end position="171"/>
    </location>
</feature>
<protein>
    <submittedName>
        <fullName evidence="5">P-loop containing nucleoside triphosphate hydrolase protein</fullName>
    </submittedName>
</protein>
<dbReference type="Pfam" id="PF04408">
    <property type="entry name" value="WHD_HA2"/>
    <property type="match status" value="1"/>
</dbReference>
<evidence type="ECO:0000256" key="1">
    <source>
        <dbReference type="ARBA" id="ARBA00022741"/>
    </source>
</evidence>
<dbReference type="InterPro" id="IPR001650">
    <property type="entry name" value="Helicase_C-like"/>
</dbReference>
<keyword evidence="6" id="KW-1185">Reference proteome</keyword>
<dbReference type="InterPro" id="IPR027417">
    <property type="entry name" value="P-loop_NTPase"/>
</dbReference>
<reference evidence="6" key="1">
    <citation type="journal article" date="2018" name="Nat. Microbiol.">
        <title>Leveraging single-cell genomics to expand the fungal tree of life.</title>
        <authorList>
            <person name="Ahrendt S.R."/>
            <person name="Quandt C.A."/>
            <person name="Ciobanu D."/>
            <person name="Clum A."/>
            <person name="Salamov A."/>
            <person name="Andreopoulos B."/>
            <person name="Cheng J.F."/>
            <person name="Woyke T."/>
            <person name="Pelin A."/>
            <person name="Henrissat B."/>
            <person name="Reynolds N.K."/>
            <person name="Benny G.L."/>
            <person name="Smith M.E."/>
            <person name="James T.Y."/>
            <person name="Grigoriev I.V."/>
        </authorList>
    </citation>
    <scope>NUCLEOTIDE SEQUENCE [LARGE SCALE GENOMIC DNA]</scope>
    <source>
        <strain evidence="6">Benny S71-1</strain>
    </source>
</reference>
<proteinExistence type="predicted"/>
<dbReference type="FunFam" id="3.40.50.300:FF:001922">
    <property type="entry name" value="DEAH (Asp-Glu-Ala-His) box polypeptide 29"/>
    <property type="match status" value="1"/>
</dbReference>
<dbReference type="Gene3D" id="3.40.50.300">
    <property type="entry name" value="P-loop containing nucleotide triphosphate hydrolases"/>
    <property type="match status" value="2"/>
</dbReference>
<dbReference type="GO" id="GO:0003723">
    <property type="term" value="F:RNA binding"/>
    <property type="evidence" value="ECO:0007669"/>
    <property type="project" value="TreeGrafter"/>
</dbReference>
<organism evidence="5 6">
    <name type="scientific">Syncephalis pseudoplumigaleata</name>
    <dbReference type="NCBI Taxonomy" id="1712513"/>
    <lineage>
        <taxon>Eukaryota</taxon>
        <taxon>Fungi</taxon>
        <taxon>Fungi incertae sedis</taxon>
        <taxon>Zoopagomycota</taxon>
        <taxon>Zoopagomycotina</taxon>
        <taxon>Zoopagomycetes</taxon>
        <taxon>Zoopagales</taxon>
        <taxon>Piptocephalidaceae</taxon>
        <taxon>Syncephalis</taxon>
    </lineage>
</organism>
<dbReference type="SUPFAM" id="SSF52540">
    <property type="entry name" value="P-loop containing nucleoside triphosphate hydrolases"/>
    <property type="match status" value="1"/>
</dbReference>
<dbReference type="CDD" id="cd17917">
    <property type="entry name" value="DEXHc_RHA-like"/>
    <property type="match status" value="1"/>
</dbReference>
<dbReference type="AlphaFoldDB" id="A0A4P9Z5Y3"/>
<evidence type="ECO:0000259" key="3">
    <source>
        <dbReference type="PROSITE" id="PS51192"/>
    </source>
</evidence>
<dbReference type="GO" id="GO:0003724">
    <property type="term" value="F:RNA helicase activity"/>
    <property type="evidence" value="ECO:0007669"/>
    <property type="project" value="TreeGrafter"/>
</dbReference>
<dbReference type="CDD" id="cd18791">
    <property type="entry name" value="SF2_C_RHA"/>
    <property type="match status" value="1"/>
</dbReference>
<dbReference type="OrthoDB" id="10253254at2759"/>
<dbReference type="PANTHER" id="PTHR18934">
    <property type="entry name" value="ATP-DEPENDENT RNA HELICASE"/>
    <property type="match status" value="1"/>
</dbReference>
<feature type="domain" description="Helicase C-terminal" evidence="4">
    <location>
        <begin position="198"/>
        <end position="366"/>
    </location>
</feature>
<dbReference type="InterPro" id="IPR048333">
    <property type="entry name" value="HA2_WH"/>
</dbReference>
<evidence type="ECO:0000256" key="2">
    <source>
        <dbReference type="ARBA" id="ARBA00022840"/>
    </source>
</evidence>
<keyword evidence="2" id="KW-0067">ATP-binding</keyword>
<gene>
    <name evidence="5" type="ORF">SYNPS1DRAFT_21199</name>
</gene>
<dbReference type="GO" id="GO:0071013">
    <property type="term" value="C:catalytic step 2 spliceosome"/>
    <property type="evidence" value="ECO:0007669"/>
    <property type="project" value="TreeGrafter"/>
</dbReference>
<dbReference type="SMART" id="SM00487">
    <property type="entry name" value="DEXDc"/>
    <property type="match status" value="1"/>
</dbReference>
<dbReference type="GO" id="GO:0016787">
    <property type="term" value="F:hydrolase activity"/>
    <property type="evidence" value="ECO:0007669"/>
    <property type="project" value="UniProtKB-KW"/>
</dbReference>
<evidence type="ECO:0000313" key="6">
    <source>
        <dbReference type="Proteomes" id="UP000278143"/>
    </source>
</evidence>
<dbReference type="InterPro" id="IPR007502">
    <property type="entry name" value="Helicase-assoc_dom"/>
</dbReference>
<evidence type="ECO:0000259" key="4">
    <source>
        <dbReference type="PROSITE" id="PS51194"/>
    </source>
</evidence>
<dbReference type="InterPro" id="IPR011545">
    <property type="entry name" value="DEAD/DEAH_box_helicase_dom"/>
</dbReference>
<dbReference type="Pfam" id="PF21010">
    <property type="entry name" value="HA2_C"/>
    <property type="match status" value="1"/>
</dbReference>
<dbReference type="Pfam" id="PF00271">
    <property type="entry name" value="Helicase_C"/>
    <property type="match status" value="1"/>
</dbReference>
<evidence type="ECO:0000313" key="5">
    <source>
        <dbReference type="EMBL" id="RKP27221.1"/>
    </source>
</evidence>
<keyword evidence="1" id="KW-0547">Nucleotide-binding</keyword>
<dbReference type="PANTHER" id="PTHR18934:SF85">
    <property type="entry name" value="ATP-DEPENDENT RNA HELICASE DHX8"/>
    <property type="match status" value="1"/>
</dbReference>
<dbReference type="InterPro" id="IPR014001">
    <property type="entry name" value="Helicase_ATP-bd"/>
</dbReference>
<dbReference type="Pfam" id="PF00270">
    <property type="entry name" value="DEAD"/>
    <property type="match status" value="1"/>
</dbReference>
<name>A0A4P9Z5Y3_9FUNG</name>